<gene>
    <name evidence="4" type="primary">apxIA_4</name>
    <name evidence="4" type="ORF">TRN7648_01067</name>
</gene>
<accession>A0A0P1G4F5</accession>
<reference evidence="4 5" key="1">
    <citation type="submission" date="2015-09" db="EMBL/GenBank/DDBJ databases">
        <authorList>
            <consortium name="Swine Surveillance"/>
        </authorList>
    </citation>
    <scope>NUCLEOTIDE SEQUENCE [LARGE SCALE GENOMIC DNA]</scope>
    <source>
        <strain evidence="4 5">CECT 7648</strain>
    </source>
</reference>
<dbReference type="PROSITE" id="PS00330">
    <property type="entry name" value="HEMOLYSIN_CALCIUM"/>
    <property type="match status" value="1"/>
</dbReference>
<dbReference type="InterPro" id="IPR011049">
    <property type="entry name" value="Serralysin-like_metalloprot_C"/>
</dbReference>
<dbReference type="SUPFAM" id="SSF51120">
    <property type="entry name" value="beta-Roll"/>
    <property type="match status" value="1"/>
</dbReference>
<keyword evidence="3" id="KW-0732">Signal</keyword>
<keyword evidence="5" id="KW-1185">Reference proteome</keyword>
<dbReference type="InterPro" id="IPR018511">
    <property type="entry name" value="Hemolysin-typ_Ca-bd_CS"/>
</dbReference>
<dbReference type="GO" id="GO:0005576">
    <property type="term" value="C:extracellular region"/>
    <property type="evidence" value="ECO:0007669"/>
    <property type="project" value="UniProtKB-SubCell"/>
</dbReference>
<sequence length="243" mass="25022">MGGLLLLLFGALAIGALAPGDSGDDDLTRTQGTDGDDTILGSDGDDVVYSGDGDDLVYGMDGDDYVRGGAGDDAIIDDQDDATESASGNDTFYGGAGDDFIAVNDGFDVLLGGTGGDYLVSVDDFGTETPDTLSGGYGNDYLLGHDGDVMDGGEGYDAFGVEYFGDDETPVEILDYETGEVIEVFNYDPTLLLNDGSDVVEVVDLGDYASVQANGVELVRVLGNAGAYITVDLYDYSGDAATA</sequence>
<dbReference type="Pfam" id="PF00353">
    <property type="entry name" value="HemolysinCabind"/>
    <property type="match status" value="3"/>
</dbReference>
<organism evidence="4 5">
    <name type="scientific">Tropicibacter naphthalenivorans</name>
    <dbReference type="NCBI Taxonomy" id="441103"/>
    <lineage>
        <taxon>Bacteria</taxon>
        <taxon>Pseudomonadati</taxon>
        <taxon>Pseudomonadota</taxon>
        <taxon>Alphaproteobacteria</taxon>
        <taxon>Rhodobacterales</taxon>
        <taxon>Roseobacteraceae</taxon>
        <taxon>Tropicibacter</taxon>
    </lineage>
</organism>
<evidence type="ECO:0000256" key="2">
    <source>
        <dbReference type="ARBA" id="ARBA00022525"/>
    </source>
</evidence>
<feature type="signal peptide" evidence="3">
    <location>
        <begin position="1"/>
        <end position="18"/>
    </location>
</feature>
<feature type="chain" id="PRO_5006063068" evidence="3">
    <location>
        <begin position="19"/>
        <end position="243"/>
    </location>
</feature>
<dbReference type="STRING" id="441103.TRN7648_01067"/>
<dbReference type="EMBL" id="CYSE01000002">
    <property type="protein sequence ID" value="CUH76688.1"/>
    <property type="molecule type" value="Genomic_DNA"/>
</dbReference>
<evidence type="ECO:0000313" key="4">
    <source>
        <dbReference type="EMBL" id="CUH76688.1"/>
    </source>
</evidence>
<dbReference type="PRINTS" id="PR00313">
    <property type="entry name" value="CABNDNGRPT"/>
</dbReference>
<dbReference type="InterPro" id="IPR050557">
    <property type="entry name" value="RTX_toxin/Mannuronan_C5-epim"/>
</dbReference>
<dbReference type="GO" id="GO:0005509">
    <property type="term" value="F:calcium ion binding"/>
    <property type="evidence" value="ECO:0007669"/>
    <property type="project" value="InterPro"/>
</dbReference>
<dbReference type="Proteomes" id="UP000054935">
    <property type="component" value="Unassembled WGS sequence"/>
</dbReference>
<name>A0A0P1G4F5_9RHOB</name>
<evidence type="ECO:0000256" key="3">
    <source>
        <dbReference type="SAM" id="SignalP"/>
    </source>
</evidence>
<dbReference type="PANTHER" id="PTHR38340:SF1">
    <property type="entry name" value="S-LAYER PROTEIN"/>
    <property type="match status" value="1"/>
</dbReference>
<comment type="subcellular location">
    <subcellularLocation>
        <location evidence="1">Secreted</location>
    </subcellularLocation>
</comment>
<proteinExistence type="predicted"/>
<dbReference type="RefSeq" id="WP_058246605.1">
    <property type="nucleotide sequence ID" value="NZ_CYSE01000002.1"/>
</dbReference>
<evidence type="ECO:0000256" key="1">
    <source>
        <dbReference type="ARBA" id="ARBA00004613"/>
    </source>
</evidence>
<protein>
    <submittedName>
        <fullName evidence="4">Hemolysin IA</fullName>
    </submittedName>
</protein>
<dbReference type="Gene3D" id="2.150.10.10">
    <property type="entry name" value="Serralysin-like metalloprotease, C-terminal"/>
    <property type="match status" value="1"/>
</dbReference>
<dbReference type="PANTHER" id="PTHR38340">
    <property type="entry name" value="S-LAYER PROTEIN"/>
    <property type="match status" value="1"/>
</dbReference>
<dbReference type="InterPro" id="IPR001343">
    <property type="entry name" value="Hemolysn_Ca-bd"/>
</dbReference>
<dbReference type="AlphaFoldDB" id="A0A0P1G4F5"/>
<keyword evidence="2" id="KW-0964">Secreted</keyword>
<evidence type="ECO:0000313" key="5">
    <source>
        <dbReference type="Proteomes" id="UP000054935"/>
    </source>
</evidence>